<sequence>MGQGAEDAGGYEMTYDPAYEGLTRSVPHWNDSIPVSQMSVPHLKNALRVARMHSGSSTFECDDDKWGEWVHILDKELNSRATKRKEIAETKRQNKKPVRGKKQKMKCACGFVYEARVADLKRGYGKSCSKRCASIRREFGRPAATPVEDENF</sequence>
<dbReference type="KEGG" id="vg:55626504"/>
<dbReference type="Proteomes" id="UP000479357">
    <property type="component" value="Segment"/>
</dbReference>
<dbReference type="GeneID" id="55626504"/>
<organism evidence="1 2">
    <name type="scientific">Alteromonas phage vB_AmeM_PT11-V22</name>
    <dbReference type="NCBI Taxonomy" id="2704031"/>
    <lineage>
        <taxon>Viruses</taxon>
        <taxon>Duplodnaviria</taxon>
        <taxon>Heunggongvirae</taxon>
        <taxon>Uroviricota</taxon>
        <taxon>Caudoviricetes</taxon>
        <taxon>Myoalterovirus</taxon>
        <taxon>Myoalterovirus PT11V22</taxon>
    </lineage>
</organism>
<evidence type="ECO:0000313" key="2">
    <source>
        <dbReference type="Proteomes" id="UP000479357"/>
    </source>
</evidence>
<dbReference type="RefSeq" id="YP_009855764.1">
    <property type="nucleotide sequence ID" value="NC_048847.1"/>
</dbReference>
<evidence type="ECO:0000313" key="1">
    <source>
        <dbReference type="EMBL" id="QHZ59840.1"/>
    </source>
</evidence>
<keyword evidence="2" id="KW-1185">Reference proteome</keyword>
<protein>
    <submittedName>
        <fullName evidence="1">Uncharacterized protein</fullName>
    </submittedName>
</protein>
<name>A0A6C0R0R7_9CAUD</name>
<reference evidence="1 2" key="1">
    <citation type="submission" date="2019-12" db="EMBL/GenBank/DDBJ databases">
        <title>Alteromonas phage V22 represents a new genus of marine bacteriophages that requires a novel tail fiber chaperone for host recognition.</title>
        <authorList>
            <person name="Gonzalez-Serrano R."/>
            <person name="Dunne M."/>
            <person name="Rosselli R."/>
            <person name="Martin-Cuadrado A.-B."/>
            <person name="Grosboillot V."/>
            <person name="Zinsli L."/>
            <person name="Roda-Garcia J.J."/>
            <person name="Loessner M.J."/>
            <person name="Rodriguez-Valera F."/>
        </authorList>
    </citation>
    <scope>NUCLEOTIDE SEQUENCE [LARGE SCALE GENOMIC DNA]</scope>
</reference>
<accession>A0A6C0R0R7</accession>
<proteinExistence type="predicted"/>
<dbReference type="EMBL" id="MN877442">
    <property type="protein sequence ID" value="QHZ59840.1"/>
    <property type="molecule type" value="Genomic_DNA"/>
</dbReference>